<reference evidence="1" key="1">
    <citation type="submission" date="2021-06" db="EMBL/GenBank/DDBJ databases">
        <authorList>
            <person name="Kallberg Y."/>
            <person name="Tangrot J."/>
            <person name="Rosling A."/>
        </authorList>
    </citation>
    <scope>NUCLEOTIDE SEQUENCE</scope>
    <source>
        <strain evidence="1">CL551</strain>
    </source>
</reference>
<dbReference type="OrthoDB" id="5564877at2759"/>
<dbReference type="Proteomes" id="UP000789342">
    <property type="component" value="Unassembled WGS sequence"/>
</dbReference>
<dbReference type="PANTHER" id="PTHR39473">
    <property type="match status" value="1"/>
</dbReference>
<dbReference type="EMBL" id="CAJVPV010013075">
    <property type="protein sequence ID" value="CAG8674673.1"/>
    <property type="molecule type" value="Genomic_DNA"/>
</dbReference>
<dbReference type="AlphaFoldDB" id="A0A9N9HGX1"/>
<evidence type="ECO:0000313" key="1">
    <source>
        <dbReference type="EMBL" id="CAG8674673.1"/>
    </source>
</evidence>
<comment type="caution">
    <text evidence="1">The sequence shown here is derived from an EMBL/GenBank/DDBJ whole genome shotgun (WGS) entry which is preliminary data.</text>
</comment>
<name>A0A9N9HGX1_9GLOM</name>
<organism evidence="1 2">
    <name type="scientific">Acaulospora morrowiae</name>
    <dbReference type="NCBI Taxonomy" id="94023"/>
    <lineage>
        <taxon>Eukaryota</taxon>
        <taxon>Fungi</taxon>
        <taxon>Fungi incertae sedis</taxon>
        <taxon>Mucoromycota</taxon>
        <taxon>Glomeromycotina</taxon>
        <taxon>Glomeromycetes</taxon>
        <taxon>Diversisporales</taxon>
        <taxon>Acaulosporaceae</taxon>
        <taxon>Acaulospora</taxon>
    </lineage>
</organism>
<proteinExistence type="predicted"/>
<evidence type="ECO:0000313" key="2">
    <source>
        <dbReference type="Proteomes" id="UP000789342"/>
    </source>
</evidence>
<protein>
    <submittedName>
        <fullName evidence="1">18366_t:CDS:1</fullName>
    </submittedName>
</protein>
<dbReference type="InterPro" id="IPR034660">
    <property type="entry name" value="DinB/YfiT-like"/>
</dbReference>
<gene>
    <name evidence="1" type="ORF">AMORRO_LOCUS10968</name>
</gene>
<dbReference type="SUPFAM" id="SSF109854">
    <property type="entry name" value="DinB/YfiT-like putative metalloenzymes"/>
    <property type="match status" value="1"/>
</dbReference>
<keyword evidence="2" id="KW-1185">Reference proteome</keyword>
<accession>A0A9N9HGX1</accession>
<dbReference type="PANTHER" id="PTHR39473:SF1">
    <property type="entry name" value="DINB-LIKE DOMAIN-CONTAINING PROTEIN"/>
    <property type="match status" value="1"/>
</dbReference>
<feature type="non-terminal residue" evidence="1">
    <location>
        <position position="1"/>
    </location>
</feature>
<sequence length="195" mass="22646">FKTLQQCIDLLKSLPDDESFVFESKYIPSSTIGKHVRHICEHFRLLLDSRPIPVKRSFAEEYFLTSDDNDNDSMDTLNESSEWNVDYDNRTRKGAAETSRVLAIKQIERLQSTILEYSTIIPLNTPINMCTVADKDPMHVQSTYGRELWFCCHHAVHHYALIRVICIELKIPYPEDFGVAPSTLVYLEDKERFTL</sequence>